<dbReference type="AlphaFoldDB" id="D8JPN2"/>
<dbReference type="RefSeq" id="WP_013215925.1">
    <property type="nucleotide sequence ID" value="NC_014313.1"/>
</dbReference>
<dbReference type="HOGENOM" id="CLU_149948_0_0_5"/>
<evidence type="ECO:0000313" key="1">
    <source>
        <dbReference type="EMBL" id="ADJ23766.1"/>
    </source>
</evidence>
<dbReference type="STRING" id="582899.Hden_1965"/>
<protein>
    <submittedName>
        <fullName evidence="1">Uncharacterized protein</fullName>
    </submittedName>
</protein>
<keyword evidence="2" id="KW-1185">Reference proteome</keyword>
<sequence length="140" mass="15252">MAAKLDPTDIPQVEASDLNRPMQMLIEKGQGLALLTGLSEHDLRELETSLWSDVQTDPDIRVAIALRLRALVDVFAARRLKDLLLARGFKVIPAAIAAASKERLNTRFGFNAQRLLLAIDAATAPKPQPVITMPAMQTAA</sequence>
<proteinExistence type="predicted"/>
<reference evidence="2" key="1">
    <citation type="journal article" date="2011" name="J. Bacteriol.">
        <title>Genome sequences of eight morphologically diverse alphaproteobacteria.</title>
        <authorList>
            <consortium name="US DOE Joint Genome Institute"/>
            <person name="Brown P.J."/>
            <person name="Kysela D.T."/>
            <person name="Buechlein A."/>
            <person name="Hemmerich C."/>
            <person name="Brun Y.V."/>
        </authorList>
    </citation>
    <scope>NUCLEOTIDE SEQUENCE [LARGE SCALE GENOMIC DNA]</scope>
    <source>
        <strain evidence="2">ATCC 51888 / DSM 1869 / NCIB 11706 / TK 0415</strain>
    </source>
</reference>
<name>D8JPN2_HYPDA</name>
<evidence type="ECO:0000313" key="2">
    <source>
        <dbReference type="Proteomes" id="UP000002033"/>
    </source>
</evidence>
<accession>D8JPN2</accession>
<dbReference type="EMBL" id="CP002083">
    <property type="protein sequence ID" value="ADJ23766.1"/>
    <property type="molecule type" value="Genomic_DNA"/>
</dbReference>
<gene>
    <name evidence="1" type="ordered locus">Hden_1965</name>
</gene>
<dbReference type="OrthoDB" id="7932565at2"/>
<dbReference type="KEGG" id="hdn:Hden_1965"/>
<organism evidence="1 2">
    <name type="scientific">Hyphomicrobium denitrificans (strain ATCC 51888 / DSM 1869 / NCIMB 11706 / TK 0415)</name>
    <dbReference type="NCBI Taxonomy" id="582899"/>
    <lineage>
        <taxon>Bacteria</taxon>
        <taxon>Pseudomonadati</taxon>
        <taxon>Pseudomonadota</taxon>
        <taxon>Alphaproteobacteria</taxon>
        <taxon>Hyphomicrobiales</taxon>
        <taxon>Hyphomicrobiaceae</taxon>
        <taxon>Hyphomicrobium</taxon>
    </lineage>
</organism>
<dbReference type="Proteomes" id="UP000002033">
    <property type="component" value="Chromosome"/>
</dbReference>